<dbReference type="Pfam" id="PF16136">
    <property type="entry name" value="NLS_NINJA_AFP"/>
    <property type="match status" value="1"/>
</dbReference>
<dbReference type="InterPro" id="IPR036163">
    <property type="entry name" value="HMA_dom_sf"/>
</dbReference>
<evidence type="ECO:0000256" key="3">
    <source>
        <dbReference type="ARBA" id="ARBA00023242"/>
    </source>
</evidence>
<evidence type="ECO:0000256" key="4">
    <source>
        <dbReference type="RuleBase" id="RU369029"/>
    </source>
</evidence>
<evidence type="ECO:0000259" key="5">
    <source>
        <dbReference type="PROSITE" id="PS50846"/>
    </source>
</evidence>
<keyword evidence="3 4" id="KW-0539">Nucleus</keyword>
<evidence type="ECO:0000256" key="2">
    <source>
        <dbReference type="ARBA" id="ARBA00006081"/>
    </source>
</evidence>
<evidence type="ECO:0000313" key="6">
    <source>
        <dbReference type="EMBL" id="KAF8380679.1"/>
    </source>
</evidence>
<evidence type="ECO:0000313" key="7">
    <source>
        <dbReference type="Proteomes" id="UP000655225"/>
    </source>
</evidence>
<dbReference type="EMBL" id="JABCRI010000021">
    <property type="protein sequence ID" value="KAF8380679.1"/>
    <property type="molecule type" value="Genomic_DNA"/>
</dbReference>
<dbReference type="Pfam" id="PF00403">
    <property type="entry name" value="HMA"/>
    <property type="match status" value="1"/>
</dbReference>
<reference evidence="6 7" key="1">
    <citation type="submission" date="2020-04" db="EMBL/GenBank/DDBJ databases">
        <title>Plant Genome Project.</title>
        <authorList>
            <person name="Zhang R.-G."/>
        </authorList>
    </citation>
    <scope>NUCLEOTIDE SEQUENCE [LARGE SCALE GENOMIC DNA]</scope>
    <source>
        <strain evidence="6">YNK0</strain>
        <tissue evidence="6">Leaf</tissue>
    </source>
</reference>
<organism evidence="6 7">
    <name type="scientific">Tetracentron sinense</name>
    <name type="common">Spur-leaf</name>
    <dbReference type="NCBI Taxonomy" id="13715"/>
    <lineage>
        <taxon>Eukaryota</taxon>
        <taxon>Viridiplantae</taxon>
        <taxon>Streptophyta</taxon>
        <taxon>Embryophyta</taxon>
        <taxon>Tracheophyta</taxon>
        <taxon>Spermatophyta</taxon>
        <taxon>Magnoliopsida</taxon>
        <taxon>Trochodendrales</taxon>
        <taxon>Trochodendraceae</taxon>
        <taxon>Tetracentron</taxon>
    </lineage>
</organism>
<name>A0A834YIY8_TETSI</name>
<keyword evidence="7" id="KW-1185">Reference proteome</keyword>
<dbReference type="AlphaFoldDB" id="A0A834YIY8"/>
<dbReference type="InterPro" id="IPR032310">
    <property type="entry name" value="NLS_NINJA_AFP-like"/>
</dbReference>
<dbReference type="InterPro" id="IPR012463">
    <property type="entry name" value="Ninja_motif"/>
</dbReference>
<gene>
    <name evidence="6" type="ORF">HHK36_028169</name>
</gene>
<dbReference type="SUPFAM" id="SSF55008">
    <property type="entry name" value="HMA, heavy metal-associated domain"/>
    <property type="match status" value="1"/>
</dbReference>
<comment type="subcellular location">
    <subcellularLocation>
        <location evidence="1 4">Nucleus</location>
    </subcellularLocation>
</comment>
<dbReference type="GO" id="GO:0045892">
    <property type="term" value="P:negative regulation of DNA-templated transcription"/>
    <property type="evidence" value="ECO:0007669"/>
    <property type="project" value="TreeGrafter"/>
</dbReference>
<dbReference type="CDD" id="cd00371">
    <property type="entry name" value="HMA"/>
    <property type="match status" value="1"/>
</dbReference>
<dbReference type="GO" id="GO:0046872">
    <property type="term" value="F:metal ion binding"/>
    <property type="evidence" value="ECO:0007669"/>
    <property type="project" value="InterPro"/>
</dbReference>
<dbReference type="InterPro" id="IPR031307">
    <property type="entry name" value="Ninja_fam"/>
</dbReference>
<dbReference type="InterPro" id="IPR006121">
    <property type="entry name" value="HMA_dom"/>
</dbReference>
<dbReference type="Gene3D" id="3.30.70.100">
    <property type="match status" value="1"/>
</dbReference>
<proteinExistence type="inferred from homology"/>
<dbReference type="PANTHER" id="PTHR31413">
    <property type="entry name" value="AFP HOMOLOG 2"/>
    <property type="match status" value="1"/>
</dbReference>
<comment type="similarity">
    <text evidence="2 4">Belongs to the Ninja family.</text>
</comment>
<feature type="domain" description="HMA" evidence="5">
    <location>
        <begin position="222"/>
        <end position="285"/>
    </location>
</feature>
<sequence>MGDAKEDVVEQMIGFPRDLLQRFTAGNHRPNEFASTSEDNEEIELNLGLSLGGCFGVDPEEKKKLIRSSSIAGFMITPVREDDGSAPLPIGSPAIMRPSSLPTEIEEEQRKRKEMQTLRRMEAKRKRSEKQRNLFWNTAINWLGRLEKTVSLAWFSAYIYHIWAERNRRIHQHGSSPPMAITRLIREDVRVKLEGGTSEVKDNAQTREVVEQWGIHVTCRYHPTIELKVEMVGFHYEKRIKKCLSKLRGVEKVEVEFSKKKVVVRGEAGERRVVKALRRSGFRSEPWCSKTEMLLAYFSSSHKPLLRL</sequence>
<dbReference type="GO" id="GO:0007165">
    <property type="term" value="P:signal transduction"/>
    <property type="evidence" value="ECO:0007669"/>
    <property type="project" value="InterPro"/>
</dbReference>
<dbReference type="Proteomes" id="UP000655225">
    <property type="component" value="Unassembled WGS sequence"/>
</dbReference>
<protein>
    <recommendedName>
        <fullName evidence="4">Ninja-family protein</fullName>
    </recommendedName>
    <alternativeName>
        <fullName evidence="4">ABI-binding protein</fullName>
    </alternativeName>
</protein>
<comment type="function">
    <text evidence="4">Acts as a negative regulator of abscisic acid (ABA) response.</text>
</comment>
<comment type="caution">
    <text evidence="6">The sequence shown here is derived from an EMBL/GenBank/DDBJ whole genome shotgun (WGS) entry which is preliminary data.</text>
</comment>
<dbReference type="Pfam" id="PF07897">
    <property type="entry name" value="EAR"/>
    <property type="match status" value="1"/>
</dbReference>
<dbReference type="OrthoDB" id="667358at2759"/>
<evidence type="ECO:0000256" key="1">
    <source>
        <dbReference type="ARBA" id="ARBA00004123"/>
    </source>
</evidence>
<accession>A0A834YIY8</accession>
<dbReference type="PROSITE" id="PS50846">
    <property type="entry name" value="HMA_2"/>
    <property type="match status" value="1"/>
</dbReference>
<dbReference type="PANTHER" id="PTHR31413:SF31">
    <property type="entry name" value="NINJA-FAMILY PROTEIN AFP3"/>
    <property type="match status" value="1"/>
</dbReference>
<dbReference type="GO" id="GO:0005634">
    <property type="term" value="C:nucleus"/>
    <property type="evidence" value="ECO:0007669"/>
    <property type="project" value="UniProtKB-SubCell"/>
</dbReference>